<proteinExistence type="inferred from homology"/>
<dbReference type="SUPFAM" id="SSF143120">
    <property type="entry name" value="YefM-like"/>
    <property type="match status" value="1"/>
</dbReference>
<evidence type="ECO:0000313" key="4">
    <source>
        <dbReference type="Proteomes" id="UP000739069"/>
    </source>
</evidence>
<dbReference type="InterPro" id="IPR036165">
    <property type="entry name" value="YefM-like_sf"/>
</dbReference>
<reference evidence="3" key="1">
    <citation type="submission" date="2021-02" db="EMBL/GenBank/DDBJ databases">
        <title>Infant gut strain persistence is associated with maternal origin, phylogeny, and functional potential including surface adhesion and iron acquisition.</title>
        <authorList>
            <person name="Lou Y.C."/>
        </authorList>
    </citation>
    <scope>NUCLEOTIDE SEQUENCE</scope>
    <source>
        <strain evidence="3">L1_008_092G1_dasL1_008_092G1_concoct_16</strain>
    </source>
</reference>
<dbReference type="Pfam" id="PF02604">
    <property type="entry name" value="PhdYeFM_antitox"/>
    <property type="match status" value="1"/>
</dbReference>
<dbReference type="Proteomes" id="UP000739069">
    <property type="component" value="Unassembled WGS sequence"/>
</dbReference>
<evidence type="ECO:0000256" key="1">
    <source>
        <dbReference type="ARBA" id="ARBA00009981"/>
    </source>
</evidence>
<dbReference type="AlphaFoldDB" id="A0A943Y6D6"/>
<protein>
    <recommendedName>
        <fullName evidence="2">Antitoxin</fullName>
    </recommendedName>
</protein>
<dbReference type="Gene3D" id="3.40.1620.10">
    <property type="entry name" value="YefM-like domain"/>
    <property type="match status" value="1"/>
</dbReference>
<comment type="function">
    <text evidence="2">Antitoxin component of a type II toxin-antitoxin (TA) system.</text>
</comment>
<dbReference type="EMBL" id="JAGZXI010000005">
    <property type="protein sequence ID" value="MBS6634824.1"/>
    <property type="molecule type" value="Genomic_DNA"/>
</dbReference>
<dbReference type="RefSeq" id="WP_070685154.1">
    <property type="nucleotide sequence ID" value="NZ_CAUQIO010000015.1"/>
</dbReference>
<sequence length="87" mass="9627">MLTVGFSELRANLTSVTNQVIQEGEEITVFKRNQPAFKIVPLGVDSTSDNKEAVAETSSETIDQEKILGAATSFIDRYESVFERLSQ</sequence>
<comment type="similarity">
    <text evidence="1 2">Belongs to the phD/YefM antitoxin family.</text>
</comment>
<evidence type="ECO:0000313" key="3">
    <source>
        <dbReference type="EMBL" id="MBS6634824.1"/>
    </source>
</evidence>
<organism evidence="3 4">
    <name type="scientific">Rothia mucilaginosa</name>
    <dbReference type="NCBI Taxonomy" id="43675"/>
    <lineage>
        <taxon>Bacteria</taxon>
        <taxon>Bacillati</taxon>
        <taxon>Actinomycetota</taxon>
        <taxon>Actinomycetes</taxon>
        <taxon>Micrococcales</taxon>
        <taxon>Micrococcaceae</taxon>
        <taxon>Rothia</taxon>
    </lineage>
</organism>
<evidence type="ECO:0000256" key="2">
    <source>
        <dbReference type="RuleBase" id="RU362080"/>
    </source>
</evidence>
<gene>
    <name evidence="3" type="ORF">KH265_04075</name>
</gene>
<accession>A0A943Y6D6</accession>
<dbReference type="InterPro" id="IPR006442">
    <property type="entry name" value="Antitoxin_Phd/YefM"/>
</dbReference>
<name>A0A943Y6D6_9MICC</name>
<comment type="caution">
    <text evidence="3">The sequence shown here is derived from an EMBL/GenBank/DDBJ whole genome shotgun (WGS) entry which is preliminary data.</text>
</comment>